<sequence>MKKTISIVAILIFTILLSACSGGGSAVEIKKAMQNAQIERITITNARYAGRYTIIDKKSMERFKGYIEKARIAKEDPGLEPDFVFELYDGTRSVGNFKYIAGVTDSSEANLIDMNGKLYRISRSIEDIFMKRLMKKNDLVNVPEYYISLISTIIKKHGMKEGSKVVADIGKDYSVTRSITSVDQKSILNSVSANKISVNFPTDSKNFDYSIEVKTGKYNNTSSEAVISVRDKEGKVTKYEVSGNYKSGDWEFHIKFK</sequence>
<dbReference type="Proteomes" id="UP000036756">
    <property type="component" value="Unassembled WGS sequence"/>
</dbReference>
<dbReference type="STRING" id="1121307.CLCY_5c01570"/>
<dbReference type="EMBL" id="LFVU01000004">
    <property type="protein sequence ID" value="KMT22918.1"/>
    <property type="molecule type" value="Genomic_DNA"/>
</dbReference>
<keyword evidence="2" id="KW-1185">Reference proteome</keyword>
<evidence type="ECO:0008006" key="3">
    <source>
        <dbReference type="Google" id="ProtNLM"/>
    </source>
</evidence>
<organism evidence="1 2">
    <name type="scientific">Clostridium cylindrosporum DSM 605</name>
    <dbReference type="NCBI Taxonomy" id="1121307"/>
    <lineage>
        <taxon>Bacteria</taxon>
        <taxon>Bacillati</taxon>
        <taxon>Bacillota</taxon>
        <taxon>Clostridia</taxon>
        <taxon>Eubacteriales</taxon>
        <taxon>Clostridiaceae</taxon>
        <taxon>Clostridium</taxon>
    </lineage>
</organism>
<dbReference type="RefSeq" id="WP_048569645.1">
    <property type="nucleotide sequence ID" value="NZ_LFVU01000004.1"/>
</dbReference>
<accession>A0A0J8DFG0</accession>
<reference evidence="1 2" key="1">
    <citation type="submission" date="2015-06" db="EMBL/GenBank/DDBJ databases">
        <title>Draft genome sequence of the purine-degrading Clostridium cylindrosporum HC-1 (DSM 605).</title>
        <authorList>
            <person name="Poehlein A."/>
            <person name="Schiel-Bengelsdorf B."/>
            <person name="Bengelsdorf F."/>
            <person name="Daniel R."/>
            <person name="Duerre P."/>
        </authorList>
    </citation>
    <scope>NUCLEOTIDE SEQUENCE [LARGE SCALE GENOMIC DNA]</scope>
    <source>
        <strain evidence="1 2">DSM 605</strain>
    </source>
</reference>
<dbReference type="PATRIC" id="fig|1121307.3.peg.2094"/>
<evidence type="ECO:0000313" key="1">
    <source>
        <dbReference type="EMBL" id="KMT22918.1"/>
    </source>
</evidence>
<evidence type="ECO:0000313" key="2">
    <source>
        <dbReference type="Proteomes" id="UP000036756"/>
    </source>
</evidence>
<gene>
    <name evidence="1" type="ORF">CLCY_5c01570</name>
</gene>
<protein>
    <recommendedName>
        <fullName evidence="3">Lipoprotein</fullName>
    </recommendedName>
</protein>
<dbReference type="OrthoDB" id="1931871at2"/>
<dbReference type="AlphaFoldDB" id="A0A0J8DFG0"/>
<name>A0A0J8DFG0_CLOCY</name>
<dbReference type="PROSITE" id="PS51257">
    <property type="entry name" value="PROKAR_LIPOPROTEIN"/>
    <property type="match status" value="1"/>
</dbReference>
<comment type="caution">
    <text evidence="1">The sequence shown here is derived from an EMBL/GenBank/DDBJ whole genome shotgun (WGS) entry which is preliminary data.</text>
</comment>
<proteinExistence type="predicted"/>